<dbReference type="VEuPathDB" id="AmoebaDB:EDI_231330"/>
<accession>B0EFU7</accession>
<dbReference type="RefSeq" id="XP_001737133.1">
    <property type="nucleotide sequence ID" value="XM_001737081.1"/>
</dbReference>
<dbReference type="eggNOG" id="ENOG502RDFG">
    <property type="taxonomic scope" value="Eukaryota"/>
</dbReference>
<evidence type="ECO:0000313" key="1">
    <source>
        <dbReference type="EMBL" id="EDR26604.1"/>
    </source>
</evidence>
<dbReference type="EMBL" id="DS549118">
    <property type="protein sequence ID" value="EDR26604.1"/>
    <property type="molecule type" value="Genomic_DNA"/>
</dbReference>
<dbReference type="AlphaFoldDB" id="B0EFU7"/>
<proteinExistence type="predicted"/>
<dbReference type="GeneID" id="5882154"/>
<dbReference type="OrthoDB" id="31874at2759"/>
<keyword evidence="2" id="KW-1185">Reference proteome</keyword>
<dbReference type="Proteomes" id="UP000008076">
    <property type="component" value="Unassembled WGS sequence"/>
</dbReference>
<gene>
    <name evidence="1" type="ORF">EDI_231330</name>
</gene>
<organism evidence="2">
    <name type="scientific">Entamoeba dispar (strain ATCC PRA-260 / SAW760)</name>
    <dbReference type="NCBI Taxonomy" id="370354"/>
    <lineage>
        <taxon>Eukaryota</taxon>
        <taxon>Amoebozoa</taxon>
        <taxon>Evosea</taxon>
        <taxon>Archamoebae</taxon>
        <taxon>Mastigamoebida</taxon>
        <taxon>Entamoebidae</taxon>
        <taxon>Entamoeba</taxon>
    </lineage>
</organism>
<reference evidence="2" key="1">
    <citation type="submission" date="2007-12" db="EMBL/GenBank/DDBJ databases">
        <title>Annotation of Entamoeba dispar SAW760.</title>
        <authorList>
            <person name="Lorenzi H."/>
            <person name="Inman J."/>
            <person name="Schobel S."/>
            <person name="Amedeo P."/>
            <person name="Caler E."/>
        </authorList>
    </citation>
    <scope>NUCLEOTIDE SEQUENCE [LARGE SCALE GENOMIC DNA]</scope>
    <source>
        <strain evidence="2">ATCC PRA-260 / SAW760</strain>
    </source>
</reference>
<evidence type="ECO:0000313" key="2">
    <source>
        <dbReference type="Proteomes" id="UP000008076"/>
    </source>
</evidence>
<name>B0EFU7_ENTDS</name>
<sequence length="263" mass="29690">MIECGGIVLQECKTDTITYNCPPIRCSYKQENKLPTGCYCTYSLISKQECIFDCENENECVFNDPVSNSLIERIINYGEHILMKSVSSIYTMNINETIIESKFPINIYQIIDGEDKRMKIKGVTLNVDSITMSKGTLTLETDKIFTRRIEVTGGEIEINNMITFSENNKALIEIEGNKEVKERGVFIERGIIKIGEKGKIIMKGGTKEDGYVNKITIKNTMIEIEGNRIDDDIIVIENGGDVKIENISVKIVGENKGDKLELF</sequence>
<protein>
    <submittedName>
        <fullName evidence="1">Uncharacterized protein</fullName>
    </submittedName>
</protein>
<dbReference type="KEGG" id="edi:EDI_231330"/>